<dbReference type="Gene3D" id="2.70.70.10">
    <property type="entry name" value="Glucose Permease (Domain IIA)"/>
    <property type="match status" value="1"/>
</dbReference>
<dbReference type="SUPFAM" id="SSF51261">
    <property type="entry name" value="Duplicated hybrid motif"/>
    <property type="match status" value="1"/>
</dbReference>
<organism evidence="2 3">
    <name type="scientific">Metabacillus litoralis</name>
    <dbReference type="NCBI Taxonomy" id="152268"/>
    <lineage>
        <taxon>Bacteria</taxon>
        <taxon>Bacillati</taxon>
        <taxon>Bacillota</taxon>
        <taxon>Bacilli</taxon>
        <taxon>Bacillales</taxon>
        <taxon>Bacillaceae</taxon>
        <taxon>Metabacillus</taxon>
    </lineage>
</organism>
<dbReference type="InterPro" id="IPR018392">
    <property type="entry name" value="LysM"/>
</dbReference>
<dbReference type="PANTHER" id="PTHR21666:SF270">
    <property type="entry name" value="MUREIN HYDROLASE ACTIVATOR ENVC"/>
    <property type="match status" value="1"/>
</dbReference>
<proteinExistence type="predicted"/>
<dbReference type="Pfam" id="PF01551">
    <property type="entry name" value="Peptidase_M23"/>
    <property type="match status" value="1"/>
</dbReference>
<dbReference type="Pfam" id="PF01476">
    <property type="entry name" value="LysM"/>
    <property type="match status" value="2"/>
</dbReference>
<dbReference type="InterPro" id="IPR036779">
    <property type="entry name" value="LysM_dom_sf"/>
</dbReference>
<name>A0A179T4G2_9BACI</name>
<dbReference type="PROSITE" id="PS51782">
    <property type="entry name" value="LYSM"/>
    <property type="match status" value="2"/>
</dbReference>
<dbReference type="InterPro" id="IPR050570">
    <property type="entry name" value="Cell_wall_metabolism_enzyme"/>
</dbReference>
<dbReference type="AlphaFoldDB" id="A0A179T4G2"/>
<comment type="caution">
    <text evidence="2">The sequence shown here is derived from an EMBL/GenBank/DDBJ whole genome shotgun (WGS) entry which is preliminary data.</text>
</comment>
<dbReference type="Gene3D" id="3.10.350.10">
    <property type="entry name" value="LysM domain"/>
    <property type="match status" value="2"/>
</dbReference>
<gene>
    <name evidence="2" type="ORF">A6K24_19880</name>
</gene>
<evidence type="ECO:0000313" key="3">
    <source>
        <dbReference type="Proteomes" id="UP000078534"/>
    </source>
</evidence>
<dbReference type="RefSeq" id="WP_066330024.1">
    <property type="nucleotide sequence ID" value="NZ_LWSG01000009.1"/>
</dbReference>
<sequence>MLVKVRHIIVMTMIGLFIGMIFMGSKPVNAQSYIDELDDNWVQPVDGEITDTFGTRNGNHKGIDIAAPEGEKIVSVSDGEVTKSYYSNTYGHVVFVEHPEGYETVYAHLSTRMVEEGDMVKRGQTLGIIGNTGVSTGTHLHFELHEGEWTYDKSHALDPLFVFDLSNSTVHAEHDHKTIDQESIQKVQDSTEVKQKSVQTKVHSTSIDKSLNEQQEKNQQKKVITVREGDTLWGLSQNYKVTIKSLLEWNTLDSDVIYPGQELKVYLNNEKSYVVKAGDTLQSIAKEFSMDPEAIKKANRLSNELLHPQQVLLISKNE</sequence>
<reference evidence="3" key="1">
    <citation type="submission" date="2016-04" db="EMBL/GenBank/DDBJ databases">
        <authorList>
            <person name="Lyu Z."/>
            <person name="Lyu W."/>
        </authorList>
    </citation>
    <scope>NUCLEOTIDE SEQUENCE [LARGE SCALE GENOMIC DNA]</scope>
    <source>
        <strain evidence="3">C44</strain>
    </source>
</reference>
<dbReference type="SUPFAM" id="SSF54106">
    <property type="entry name" value="LysM domain"/>
    <property type="match status" value="2"/>
</dbReference>
<dbReference type="InterPro" id="IPR016047">
    <property type="entry name" value="M23ase_b-sheet_dom"/>
</dbReference>
<feature type="domain" description="LysM" evidence="1">
    <location>
        <begin position="271"/>
        <end position="314"/>
    </location>
</feature>
<evidence type="ECO:0000313" key="2">
    <source>
        <dbReference type="EMBL" id="OAS87433.1"/>
    </source>
</evidence>
<dbReference type="CDD" id="cd00118">
    <property type="entry name" value="LysM"/>
    <property type="match status" value="2"/>
</dbReference>
<evidence type="ECO:0000259" key="1">
    <source>
        <dbReference type="PROSITE" id="PS51782"/>
    </source>
</evidence>
<dbReference type="SMART" id="SM00257">
    <property type="entry name" value="LysM"/>
    <property type="match status" value="2"/>
</dbReference>
<feature type="domain" description="LysM" evidence="1">
    <location>
        <begin position="222"/>
        <end position="265"/>
    </location>
</feature>
<dbReference type="CDD" id="cd12797">
    <property type="entry name" value="M23_peptidase"/>
    <property type="match status" value="1"/>
</dbReference>
<dbReference type="STRING" id="152268.A6K24_19880"/>
<accession>A0A179T4G2</accession>
<keyword evidence="3" id="KW-1185">Reference proteome</keyword>
<dbReference type="EMBL" id="LWSG01000009">
    <property type="protein sequence ID" value="OAS87433.1"/>
    <property type="molecule type" value="Genomic_DNA"/>
</dbReference>
<dbReference type="PANTHER" id="PTHR21666">
    <property type="entry name" value="PEPTIDASE-RELATED"/>
    <property type="match status" value="1"/>
</dbReference>
<dbReference type="OrthoDB" id="9805070at2"/>
<dbReference type="GO" id="GO:0004222">
    <property type="term" value="F:metalloendopeptidase activity"/>
    <property type="evidence" value="ECO:0007669"/>
    <property type="project" value="TreeGrafter"/>
</dbReference>
<dbReference type="InterPro" id="IPR011055">
    <property type="entry name" value="Dup_hybrid_motif"/>
</dbReference>
<dbReference type="Proteomes" id="UP000078534">
    <property type="component" value="Unassembled WGS sequence"/>
</dbReference>
<protein>
    <recommendedName>
        <fullName evidence="1">LysM domain-containing protein</fullName>
    </recommendedName>
</protein>